<accession>A0ABY4P8H4</accession>
<keyword evidence="3" id="KW-1185">Reference proteome</keyword>
<feature type="domain" description="Calcineurin-like phosphoesterase" evidence="1">
    <location>
        <begin position="87"/>
        <end position="299"/>
    </location>
</feature>
<reference evidence="2" key="1">
    <citation type="journal article" date="2022" name="Int. J. Syst. Evol. Microbiol.">
        <title>Apilactobacillus apisilvae sp. nov., Nicolia spurrieriana gen. nov. sp. nov., Bombilactobacillus folatiphilus sp. nov. and Bombilactobacillus thymidiniphilus sp. nov., four new lactic acid bacterial isolates from stingless bees Tetragonula carbonaria and Austroplebeia australis.</title>
        <authorList>
            <person name="Oliphant S.A."/>
            <person name="Watson-Haigh N.S."/>
            <person name="Sumby K.M."/>
            <person name="Gardner J."/>
            <person name="Groom S."/>
            <person name="Jiranek V."/>
        </authorList>
    </citation>
    <scope>NUCLEOTIDE SEQUENCE</scope>
    <source>
        <strain evidence="2">SG4_D2</strain>
    </source>
</reference>
<evidence type="ECO:0000313" key="3">
    <source>
        <dbReference type="Proteomes" id="UP000831495"/>
    </source>
</evidence>
<proteinExistence type="predicted"/>
<dbReference type="InterPro" id="IPR029052">
    <property type="entry name" value="Metallo-depent_PP-like"/>
</dbReference>
<dbReference type="Proteomes" id="UP000831495">
    <property type="component" value="Chromosome"/>
</dbReference>
<gene>
    <name evidence="2" type="ORF">MOO45_07410</name>
</gene>
<dbReference type="InterPro" id="IPR004843">
    <property type="entry name" value="Calcineurin-like_PHP"/>
</dbReference>
<evidence type="ECO:0000259" key="1">
    <source>
        <dbReference type="Pfam" id="PF00149"/>
    </source>
</evidence>
<dbReference type="SUPFAM" id="SSF56300">
    <property type="entry name" value="Metallo-dependent phosphatases"/>
    <property type="match status" value="1"/>
</dbReference>
<evidence type="ECO:0000313" key="2">
    <source>
        <dbReference type="EMBL" id="UQS82008.1"/>
    </source>
</evidence>
<dbReference type="RefSeq" id="WP_249514277.1">
    <property type="nucleotide sequence ID" value="NZ_CP093366.1"/>
</dbReference>
<organism evidence="2 3">
    <name type="scientific">Bombilactobacillus folatiphilus</name>
    <dbReference type="NCBI Taxonomy" id="2923362"/>
    <lineage>
        <taxon>Bacteria</taxon>
        <taxon>Bacillati</taxon>
        <taxon>Bacillota</taxon>
        <taxon>Bacilli</taxon>
        <taxon>Lactobacillales</taxon>
        <taxon>Lactobacillaceae</taxon>
        <taxon>Bombilactobacillus</taxon>
    </lineage>
</organism>
<protein>
    <submittedName>
        <fullName evidence="2">Metallophosphoesterase</fullName>
    </submittedName>
</protein>
<dbReference type="Gene3D" id="3.60.21.10">
    <property type="match status" value="1"/>
</dbReference>
<dbReference type="Pfam" id="PF00149">
    <property type="entry name" value="Metallophos"/>
    <property type="match status" value="1"/>
</dbReference>
<dbReference type="EMBL" id="CP093366">
    <property type="protein sequence ID" value="UQS82008.1"/>
    <property type="molecule type" value="Genomic_DNA"/>
</dbReference>
<sequence>MKRLLTKKRSQPQLVPVQFLQQSYQLQTLPQQQILWPTKQGQIYYRLNKQHTFAPMPVTVRPWVRAYLQAFCQVVQTQIDPKQSLTLGMITDTHVKFKNSSSYYGFNGWQHVNEFLELPHFLPIDLLVHLGDVIDGSDDPYVDRQLLRQVANQFAQQKTPSLIAKGNHDDHDKYDEHTRTHRATFAADTFEQAVWLPEHSNASLHENLAHCGLSYFDQANFRVIMLNTSDLPYIIDKKGQKQYDGKLVLGLRQQQVQILTQLLQASVNKQVLILSHANLLKANGQAAVHNGKAVHDLLKAFNQGLVGQLVHQDIDPQFSLNVEFDFRENQTGRVWACLAGHRHTEAQYRLDSIQYVLLNVSALMGKKHFLTTKFNRAWHRQKDQLSEFAGYIVNLNVRQAELNIFGYGAATFWRKFKIS</sequence>
<name>A0ABY4P8H4_9LACO</name>